<feature type="transmembrane region" description="Helical" evidence="1">
    <location>
        <begin position="158"/>
        <end position="176"/>
    </location>
</feature>
<feature type="transmembrane region" description="Helical" evidence="1">
    <location>
        <begin position="331"/>
        <end position="353"/>
    </location>
</feature>
<keyword evidence="3" id="KW-0012">Acyltransferase</keyword>
<dbReference type="GO" id="GO:0016746">
    <property type="term" value="F:acyltransferase activity"/>
    <property type="evidence" value="ECO:0007669"/>
    <property type="project" value="UniProtKB-KW"/>
</dbReference>
<feature type="transmembrane region" description="Helical" evidence="1">
    <location>
        <begin position="93"/>
        <end position="117"/>
    </location>
</feature>
<dbReference type="Pfam" id="PF01757">
    <property type="entry name" value="Acyl_transf_3"/>
    <property type="match status" value="1"/>
</dbReference>
<feature type="transmembrane region" description="Helical" evidence="1">
    <location>
        <begin position="252"/>
        <end position="272"/>
    </location>
</feature>
<dbReference type="Proteomes" id="UP000715441">
    <property type="component" value="Unassembled WGS sequence"/>
</dbReference>
<keyword evidence="3" id="KW-0808">Transferase</keyword>
<feature type="transmembrane region" description="Helical" evidence="1">
    <location>
        <begin position="400"/>
        <end position="417"/>
    </location>
</feature>
<feature type="domain" description="Acyltransferase 3" evidence="2">
    <location>
        <begin position="8"/>
        <end position="347"/>
    </location>
</feature>
<keyword evidence="1" id="KW-1133">Transmembrane helix</keyword>
<evidence type="ECO:0000313" key="4">
    <source>
        <dbReference type="Proteomes" id="UP000715441"/>
    </source>
</evidence>
<keyword evidence="4" id="KW-1185">Reference proteome</keyword>
<name>A0ABX1J8C5_9PSEU</name>
<dbReference type="EMBL" id="JAAXLS010000019">
    <property type="protein sequence ID" value="NKQ56037.1"/>
    <property type="molecule type" value="Genomic_DNA"/>
</dbReference>
<protein>
    <submittedName>
        <fullName evidence="3">Acyltransferase</fullName>
    </submittedName>
</protein>
<reference evidence="3 4" key="1">
    <citation type="submission" date="2020-04" db="EMBL/GenBank/DDBJ databases">
        <title>Novel species.</title>
        <authorList>
            <person name="Teo W.F.A."/>
            <person name="Lipun K."/>
            <person name="Srisuk N."/>
            <person name="Duangmal K."/>
        </authorList>
    </citation>
    <scope>NUCLEOTIDE SEQUENCE [LARGE SCALE GENOMIC DNA]</scope>
    <source>
        <strain evidence="3 4">K13G38</strain>
    </source>
</reference>
<accession>A0ABX1J8C5</accession>
<dbReference type="InterPro" id="IPR002656">
    <property type="entry name" value="Acyl_transf_3_dom"/>
</dbReference>
<evidence type="ECO:0000256" key="1">
    <source>
        <dbReference type="SAM" id="Phobius"/>
    </source>
</evidence>
<dbReference type="RefSeq" id="WP_168519072.1">
    <property type="nucleotide sequence ID" value="NZ_JAAXLS010000019.1"/>
</dbReference>
<keyword evidence="1" id="KW-0472">Membrane</keyword>
<sequence length="435" mass="47028">MRARQRDLSVDLFRVLAVVVVVLGHWLAASLTYRNGRFGDENVLAGVPWTRWLTLFFQVIPLLFLVAGYANAASWDHRGDDRWPDWLRRRVSATLGPATAYVAVVLIAVAVCLVSHVDGQQLEYAASAVALHLWFLPVYLVLVSLTPVMVAAQRRWGWAAPAALAAAVAVVDAATLGGRLPLLGWANYLLGWAAVYQLGVAWLRGALRGRLPRLLAVGGAATLAVLIRFGPYPLSMVAVPGETVRNTSPPTVALLAFSVAQAGLVAAVAPTLNRRLAASRWRHPLAAVNNRVMGLYLWHMIPVVLVALAAYPAGLLPQPVPGTAGWWLSRAVWVALLTAVTAIVLALLAVARAHFGGRLSRWSPGWPVWLSRPLLVLGAATAAYALFRFTVGGFAPRGRFPVTSTLLYFAGAALLGRRDNRHHDVARDESVHRLS</sequence>
<feature type="transmembrane region" description="Helical" evidence="1">
    <location>
        <begin position="12"/>
        <end position="32"/>
    </location>
</feature>
<organism evidence="3 4">
    <name type="scientific">Amycolatopsis acididurans</name>
    <dbReference type="NCBI Taxonomy" id="2724524"/>
    <lineage>
        <taxon>Bacteria</taxon>
        <taxon>Bacillati</taxon>
        <taxon>Actinomycetota</taxon>
        <taxon>Actinomycetes</taxon>
        <taxon>Pseudonocardiales</taxon>
        <taxon>Pseudonocardiaceae</taxon>
        <taxon>Amycolatopsis</taxon>
    </lineage>
</organism>
<keyword evidence="1" id="KW-0812">Transmembrane</keyword>
<feature type="transmembrane region" description="Helical" evidence="1">
    <location>
        <begin position="214"/>
        <end position="232"/>
    </location>
</feature>
<feature type="transmembrane region" description="Helical" evidence="1">
    <location>
        <begin position="52"/>
        <end position="72"/>
    </location>
</feature>
<proteinExistence type="predicted"/>
<feature type="transmembrane region" description="Helical" evidence="1">
    <location>
        <begin position="374"/>
        <end position="394"/>
    </location>
</feature>
<gene>
    <name evidence="3" type="ORF">HFP15_24460</name>
</gene>
<comment type="caution">
    <text evidence="3">The sequence shown here is derived from an EMBL/GenBank/DDBJ whole genome shotgun (WGS) entry which is preliminary data.</text>
</comment>
<feature type="transmembrane region" description="Helical" evidence="1">
    <location>
        <begin position="182"/>
        <end position="202"/>
    </location>
</feature>
<evidence type="ECO:0000259" key="2">
    <source>
        <dbReference type="Pfam" id="PF01757"/>
    </source>
</evidence>
<feature type="transmembrane region" description="Helical" evidence="1">
    <location>
        <begin position="129"/>
        <end position="151"/>
    </location>
</feature>
<feature type="transmembrane region" description="Helical" evidence="1">
    <location>
        <begin position="293"/>
        <end position="311"/>
    </location>
</feature>
<evidence type="ECO:0000313" key="3">
    <source>
        <dbReference type="EMBL" id="NKQ56037.1"/>
    </source>
</evidence>